<keyword evidence="17 20" id="KW-0407">Ion channel</keyword>
<name>A0A8B8D2I6_CRAVI</name>
<keyword evidence="10" id="KW-1015">Disulfide bond</keyword>
<feature type="transmembrane region" description="Helical" evidence="20">
    <location>
        <begin position="384"/>
        <end position="406"/>
    </location>
</feature>
<dbReference type="InterPro" id="IPR006201">
    <property type="entry name" value="Neur_channel"/>
</dbReference>
<evidence type="ECO:0000256" key="13">
    <source>
        <dbReference type="ARBA" id="ARBA00023180"/>
    </source>
</evidence>
<dbReference type="AlphaFoldDB" id="A0A8B8D2I6"/>
<evidence type="ECO:0000256" key="12">
    <source>
        <dbReference type="ARBA" id="ARBA00023173"/>
    </source>
</evidence>
<keyword evidence="13" id="KW-0325">Glycoprotein</keyword>
<dbReference type="PANTHER" id="PTHR18945">
    <property type="entry name" value="NEUROTRANSMITTER GATED ION CHANNEL"/>
    <property type="match status" value="1"/>
</dbReference>
<dbReference type="InterPro" id="IPR006202">
    <property type="entry name" value="Neur_chan_lig-bd"/>
</dbReference>
<gene>
    <name evidence="24" type="primary">LOC111123723</name>
</gene>
<feature type="transmembrane region" description="Helical" evidence="20">
    <location>
        <begin position="305"/>
        <end position="324"/>
    </location>
</feature>
<dbReference type="CDD" id="cd19049">
    <property type="entry name" value="LGIC_TM_anion"/>
    <property type="match status" value="1"/>
</dbReference>
<evidence type="ECO:0000256" key="3">
    <source>
        <dbReference type="ARBA" id="ARBA00022475"/>
    </source>
</evidence>
<evidence type="ECO:0000313" key="24">
    <source>
        <dbReference type="RefSeq" id="XP_022321965.1"/>
    </source>
</evidence>
<evidence type="ECO:0000256" key="15">
    <source>
        <dbReference type="ARBA" id="ARBA00023257"/>
    </source>
</evidence>
<evidence type="ECO:0000256" key="18">
    <source>
        <dbReference type="ARBA" id="ARBA00034104"/>
    </source>
</evidence>
<dbReference type="GO" id="GO:0005230">
    <property type="term" value="F:extracellular ligand-gated monoatomic ion channel activity"/>
    <property type="evidence" value="ECO:0007669"/>
    <property type="project" value="InterPro"/>
</dbReference>
<feature type="signal peptide" evidence="20">
    <location>
        <begin position="1"/>
        <end position="23"/>
    </location>
</feature>
<dbReference type="Pfam" id="PF02932">
    <property type="entry name" value="Neur_chan_memb"/>
    <property type="match status" value="1"/>
</dbReference>
<dbReference type="InterPro" id="IPR038050">
    <property type="entry name" value="Neuro_actylchol_rec"/>
</dbReference>
<accession>A0A8B8D2I6</accession>
<feature type="domain" description="Neurotransmitter-gated ion-channel transmembrane" evidence="22">
    <location>
        <begin position="248"/>
        <end position="336"/>
    </location>
</feature>
<dbReference type="KEGG" id="cvn:111123723"/>
<evidence type="ECO:0000256" key="17">
    <source>
        <dbReference type="ARBA" id="ARBA00023303"/>
    </source>
</evidence>
<keyword evidence="2 20" id="KW-0813">Transport</keyword>
<evidence type="ECO:0000256" key="20">
    <source>
        <dbReference type="RuleBase" id="RU000687"/>
    </source>
</evidence>
<dbReference type="CDD" id="cd18991">
    <property type="entry name" value="LGIC_ECD_GlyR"/>
    <property type="match status" value="1"/>
</dbReference>
<feature type="domain" description="Neurotransmitter-gated ion-channel ligand-binding" evidence="21">
    <location>
        <begin position="28"/>
        <end position="239"/>
    </location>
</feature>
<comment type="similarity">
    <text evidence="1">Belongs to the ligand-gated ion channel (TC 1.A.9) family. Gamma-aminobutyric acid receptor (TC 1.A.9.5) subfamily.</text>
</comment>
<evidence type="ECO:0000259" key="21">
    <source>
        <dbReference type="Pfam" id="PF02931"/>
    </source>
</evidence>
<dbReference type="GO" id="GO:0034707">
    <property type="term" value="C:chloride channel complex"/>
    <property type="evidence" value="ECO:0007669"/>
    <property type="project" value="UniProtKB-KW"/>
</dbReference>
<dbReference type="GO" id="GO:0045211">
    <property type="term" value="C:postsynaptic membrane"/>
    <property type="evidence" value="ECO:0007669"/>
    <property type="project" value="UniProtKB-SubCell"/>
</dbReference>
<organism evidence="23 24">
    <name type="scientific">Crassostrea virginica</name>
    <name type="common">Eastern oyster</name>
    <dbReference type="NCBI Taxonomy" id="6565"/>
    <lineage>
        <taxon>Eukaryota</taxon>
        <taxon>Metazoa</taxon>
        <taxon>Spiralia</taxon>
        <taxon>Lophotrochozoa</taxon>
        <taxon>Mollusca</taxon>
        <taxon>Bivalvia</taxon>
        <taxon>Autobranchia</taxon>
        <taxon>Pteriomorphia</taxon>
        <taxon>Ostreida</taxon>
        <taxon>Ostreoidea</taxon>
        <taxon>Ostreidae</taxon>
        <taxon>Crassostrea</taxon>
    </lineage>
</organism>
<evidence type="ECO:0000313" key="23">
    <source>
        <dbReference type="Proteomes" id="UP000694844"/>
    </source>
</evidence>
<keyword evidence="7" id="KW-0770">Synapse</keyword>
<dbReference type="PRINTS" id="PR00252">
    <property type="entry name" value="NRIONCHANNEL"/>
</dbReference>
<keyword evidence="8 20" id="KW-0406">Ion transport</keyword>
<evidence type="ECO:0000256" key="6">
    <source>
        <dbReference type="ARBA" id="ARBA00022989"/>
    </source>
</evidence>
<dbReference type="InterPro" id="IPR036719">
    <property type="entry name" value="Neuro-gated_channel_TM_sf"/>
</dbReference>
<evidence type="ECO:0000256" key="16">
    <source>
        <dbReference type="ARBA" id="ARBA00023286"/>
    </source>
</evidence>
<feature type="transmembrane region" description="Helical" evidence="20">
    <location>
        <begin position="269"/>
        <end position="285"/>
    </location>
</feature>
<evidence type="ECO:0000259" key="22">
    <source>
        <dbReference type="Pfam" id="PF02932"/>
    </source>
</evidence>
<dbReference type="GO" id="GO:0004888">
    <property type="term" value="F:transmembrane signaling receptor activity"/>
    <property type="evidence" value="ECO:0007669"/>
    <property type="project" value="InterPro"/>
</dbReference>
<dbReference type="SUPFAM" id="SSF63712">
    <property type="entry name" value="Nicotinic receptor ligand binding domain-like"/>
    <property type="match status" value="1"/>
</dbReference>
<keyword evidence="9 20" id="KW-0472">Membrane</keyword>
<dbReference type="Gene3D" id="2.70.170.10">
    <property type="entry name" value="Neurotransmitter-gated ion-channel ligand-binding domain"/>
    <property type="match status" value="1"/>
</dbReference>
<dbReference type="PROSITE" id="PS00236">
    <property type="entry name" value="NEUROTR_ION_CHANNEL"/>
    <property type="match status" value="1"/>
</dbReference>
<dbReference type="SUPFAM" id="SSF90112">
    <property type="entry name" value="Neurotransmitter-gated ion-channel transmembrane pore"/>
    <property type="match status" value="1"/>
</dbReference>
<evidence type="ECO:0000256" key="5">
    <source>
        <dbReference type="ARBA" id="ARBA00022729"/>
    </source>
</evidence>
<evidence type="ECO:0000256" key="11">
    <source>
        <dbReference type="ARBA" id="ARBA00023170"/>
    </source>
</evidence>
<keyword evidence="23" id="KW-1185">Reference proteome</keyword>
<keyword evidence="4 20" id="KW-0812">Transmembrane</keyword>
<dbReference type="InterPro" id="IPR006028">
    <property type="entry name" value="GABAA/Glycine_rcpt"/>
</dbReference>
<dbReference type="PRINTS" id="PR00253">
    <property type="entry name" value="GABAARECEPTR"/>
</dbReference>
<dbReference type="RefSeq" id="XP_022321965.1">
    <property type="nucleotide sequence ID" value="XM_022466257.1"/>
</dbReference>
<keyword evidence="3" id="KW-1003">Cell membrane</keyword>
<dbReference type="Pfam" id="PF02931">
    <property type="entry name" value="Neur_chan_LBD"/>
    <property type="match status" value="1"/>
</dbReference>
<dbReference type="GO" id="GO:0005254">
    <property type="term" value="F:chloride channel activity"/>
    <property type="evidence" value="ECO:0007669"/>
    <property type="project" value="UniProtKB-KW"/>
</dbReference>
<keyword evidence="16" id="KW-1071">Ligand-gated ion channel</keyword>
<evidence type="ECO:0000256" key="14">
    <source>
        <dbReference type="ARBA" id="ARBA00023214"/>
    </source>
</evidence>
<dbReference type="InterPro" id="IPR006029">
    <property type="entry name" value="Neurotrans-gated_channel_TM"/>
</dbReference>
<dbReference type="GeneID" id="111123723"/>
<comment type="subcellular location">
    <subcellularLocation>
        <location evidence="18">Postsynaptic cell membrane</location>
        <topology evidence="18">Multi-pass membrane protein</topology>
    </subcellularLocation>
</comment>
<dbReference type="FunFam" id="2.70.170.10:FF:000021">
    <property type="entry name" value="Gamma-aminobutyric acid receptor isoform 3b"/>
    <property type="match status" value="1"/>
</dbReference>
<keyword evidence="5 20" id="KW-0732">Signal</keyword>
<evidence type="ECO:0000256" key="10">
    <source>
        <dbReference type="ARBA" id="ARBA00023157"/>
    </source>
</evidence>
<sequence length="411" mass="47567">MFNAMKALLVAVLGVLYSPLCFCELARKEILNHLLNSSRYDARIAPNYEEDRATNVTLQLYILSIDSINEIAMDLSMEVFLRQTWVDPRLKYEHLSNFSNLELDQRMMANVWVPDTYFPNEKEAHFHIVTVPNRLLHISRNGTVFYSIRLSLTLTCRMSLYNYPMDEQNCPIYIETYGYTVENVLFNWKSVNAVMVDDVEMPQFHFRKAPTITKCSRTFKYGSEATFTCLSTNLHLQRNIGYYMAQVFVPSILIVILSWVSFWIHVDAIPARISLGVLTVLTITTQSSGIRSSLPRVSYVKAIDVWNSVCLLFVFAALLEYAYINVQTRRHHKSASKDTLLTIQASNPLVKTIGLNPARRIDVRKTIGAREMDYMKMARAIDKVARFVFPMSFVIFNITFWIYYLFANNHE</sequence>
<feature type="chain" id="PRO_5034449601" description="Gamma-aminobutyric acid receptor subunit beta" evidence="20">
    <location>
        <begin position="24"/>
        <end position="411"/>
    </location>
</feature>
<dbReference type="InterPro" id="IPR018000">
    <property type="entry name" value="Neurotransmitter_ion_chnl_CS"/>
</dbReference>
<reference evidence="24" key="1">
    <citation type="submission" date="2025-08" db="UniProtKB">
        <authorList>
            <consortium name="RefSeq"/>
        </authorList>
    </citation>
    <scope>IDENTIFICATION</scope>
    <source>
        <tissue evidence="24">Whole sample</tissue>
    </source>
</reference>
<evidence type="ECO:0000256" key="9">
    <source>
        <dbReference type="ARBA" id="ARBA00023136"/>
    </source>
</evidence>
<dbReference type="InterPro" id="IPR036734">
    <property type="entry name" value="Neur_chan_lig-bd_sf"/>
</dbReference>
<proteinExistence type="inferred from homology"/>
<evidence type="ECO:0000256" key="1">
    <source>
        <dbReference type="ARBA" id="ARBA00010180"/>
    </source>
</evidence>
<keyword evidence="14" id="KW-0868">Chloride</keyword>
<dbReference type="OrthoDB" id="407674at2759"/>
<evidence type="ECO:0000256" key="2">
    <source>
        <dbReference type="ARBA" id="ARBA00022448"/>
    </source>
</evidence>
<feature type="transmembrane region" description="Helical" evidence="20">
    <location>
        <begin position="240"/>
        <end position="262"/>
    </location>
</feature>
<evidence type="ECO:0000256" key="19">
    <source>
        <dbReference type="ARBA" id="ARBA00071250"/>
    </source>
</evidence>
<keyword evidence="12" id="KW-0869">Chloride channel</keyword>
<keyword evidence="11" id="KW-0675">Receptor</keyword>
<evidence type="ECO:0000256" key="7">
    <source>
        <dbReference type="ARBA" id="ARBA00023018"/>
    </source>
</evidence>
<dbReference type="Proteomes" id="UP000694844">
    <property type="component" value="Chromosome 3"/>
</dbReference>
<evidence type="ECO:0000256" key="4">
    <source>
        <dbReference type="ARBA" id="ARBA00022692"/>
    </source>
</evidence>
<evidence type="ECO:0000256" key="8">
    <source>
        <dbReference type="ARBA" id="ARBA00023065"/>
    </source>
</evidence>
<keyword evidence="6 20" id="KW-1133">Transmembrane helix</keyword>
<dbReference type="Gene3D" id="1.20.58.390">
    <property type="entry name" value="Neurotransmitter-gated ion-channel transmembrane domain"/>
    <property type="match status" value="1"/>
</dbReference>
<protein>
    <recommendedName>
        <fullName evidence="19">Gamma-aminobutyric acid receptor subunit beta</fullName>
    </recommendedName>
</protein>
<dbReference type="NCBIfam" id="TIGR00860">
    <property type="entry name" value="LIC"/>
    <property type="match status" value="1"/>
</dbReference>
<keyword evidence="15" id="KW-0628">Postsynaptic cell membrane</keyword>